<dbReference type="InterPro" id="IPR016053">
    <property type="entry name" value="Haem_Oase-like"/>
</dbReference>
<dbReference type="Proteomes" id="UP000187251">
    <property type="component" value="Unassembled WGS sequence"/>
</dbReference>
<name>A0A1R1JZD0_ALCXX</name>
<dbReference type="CDD" id="cd19166">
    <property type="entry name" value="HemeO-bac"/>
    <property type="match status" value="1"/>
</dbReference>
<dbReference type="RefSeq" id="WP_076409359.1">
    <property type="nucleotide sequence ID" value="NZ_AP028040.1"/>
</dbReference>
<dbReference type="GO" id="GO:0004392">
    <property type="term" value="F:heme oxygenase (decyclizing) activity"/>
    <property type="evidence" value="ECO:0007669"/>
    <property type="project" value="InterPro"/>
</dbReference>
<dbReference type="SUPFAM" id="SSF48613">
    <property type="entry name" value="Heme oxygenase-like"/>
    <property type="match status" value="1"/>
</dbReference>
<dbReference type="OrthoDB" id="114943at2"/>
<dbReference type="EMBL" id="MJMN01000002">
    <property type="protein sequence ID" value="OMG92542.1"/>
    <property type="molecule type" value="Genomic_DNA"/>
</dbReference>
<accession>A0A1R1JZD0</accession>
<organism evidence="1 2">
    <name type="scientific">Alcaligenes xylosoxydans xylosoxydans</name>
    <name type="common">Achromobacter xylosoxidans</name>
    <dbReference type="NCBI Taxonomy" id="85698"/>
    <lineage>
        <taxon>Bacteria</taxon>
        <taxon>Pseudomonadati</taxon>
        <taxon>Pseudomonadota</taxon>
        <taxon>Betaproteobacteria</taxon>
        <taxon>Burkholderiales</taxon>
        <taxon>Alcaligenaceae</taxon>
        <taxon>Achromobacter</taxon>
    </lineage>
</organism>
<dbReference type="Pfam" id="PF01126">
    <property type="entry name" value="Heme_oxygenase"/>
    <property type="match status" value="1"/>
</dbReference>
<dbReference type="InterPro" id="IPR016084">
    <property type="entry name" value="Haem_Oase-like_multi-hlx"/>
</dbReference>
<gene>
    <name evidence="1" type="ORF">BIZ92_07640</name>
</gene>
<comment type="caution">
    <text evidence="1">The sequence shown here is derived from an EMBL/GenBank/DDBJ whole genome shotgun (WGS) entry which is preliminary data.</text>
</comment>
<sequence length="200" mass="21749">MISPVHQVLRDGTRERHEILDQGLGLADGDVGQARYLAYLRALLGWLEPVEQQLWQLGWPAAMRAPERDGKSALIRADLRDAGDSGTVPRCPAAPTPRAADAYALGVAYVVEGSQLGGRFLARRLESVSPPLPLRYLRGYGEEVGPLWKAFLLHLDSAARGQETQALQGARDAFDSLTAWLRAQHALRGQPPLAAQNGQA</sequence>
<protein>
    <submittedName>
        <fullName evidence="1">Heme oxygenase</fullName>
    </submittedName>
</protein>
<evidence type="ECO:0000313" key="2">
    <source>
        <dbReference type="Proteomes" id="UP000187251"/>
    </source>
</evidence>
<dbReference type="GO" id="GO:0006788">
    <property type="term" value="P:heme oxidation"/>
    <property type="evidence" value="ECO:0007669"/>
    <property type="project" value="InterPro"/>
</dbReference>
<dbReference type="AlphaFoldDB" id="A0A1R1JZD0"/>
<proteinExistence type="predicted"/>
<dbReference type="Gene3D" id="1.20.910.10">
    <property type="entry name" value="Heme oxygenase-like"/>
    <property type="match status" value="1"/>
</dbReference>
<reference evidence="1 2" key="1">
    <citation type="submission" date="2016-09" db="EMBL/GenBank/DDBJ databases">
        <title>Phylogenomics of Achromobacter.</title>
        <authorList>
            <person name="Jeukens J."/>
            <person name="Freschi L."/>
            <person name="Vincent A.T."/>
            <person name="Emond-Rheault J.-G."/>
            <person name="Kukavica-Ibrulj I."/>
            <person name="Charette S.J."/>
            <person name="Levesque R.C."/>
        </authorList>
    </citation>
    <scope>NUCLEOTIDE SEQUENCE [LARGE SCALE GENOMIC DNA]</scope>
    <source>
        <strain evidence="1 2">AUS488</strain>
    </source>
</reference>
<evidence type="ECO:0000313" key="1">
    <source>
        <dbReference type="EMBL" id="OMG92542.1"/>
    </source>
</evidence>